<evidence type="ECO:0000256" key="6">
    <source>
        <dbReference type="ARBA" id="ARBA00023277"/>
    </source>
</evidence>
<dbReference type="PROSITE" id="PS01095">
    <property type="entry name" value="GH18_1"/>
    <property type="match status" value="1"/>
</dbReference>
<evidence type="ECO:0000256" key="8">
    <source>
        <dbReference type="ARBA" id="ARBA00023326"/>
    </source>
</evidence>
<dbReference type="SUPFAM" id="SSF54556">
    <property type="entry name" value="Chitinase insertion domain"/>
    <property type="match status" value="1"/>
</dbReference>
<dbReference type="Proteomes" id="UP000483672">
    <property type="component" value="Unassembled WGS sequence"/>
</dbReference>
<dbReference type="InterPro" id="IPR017853">
    <property type="entry name" value="GH"/>
</dbReference>
<evidence type="ECO:0000256" key="9">
    <source>
        <dbReference type="RuleBase" id="RU000489"/>
    </source>
</evidence>
<dbReference type="Gene3D" id="3.10.50.10">
    <property type="match status" value="1"/>
</dbReference>
<keyword evidence="8" id="KW-0624">Polysaccharide degradation</keyword>
<comment type="catalytic activity">
    <reaction evidence="1">
        <text>Random endo-hydrolysis of N-acetyl-beta-D-glucosaminide (1-&gt;4)-beta-linkages in chitin and chitodextrins.</text>
        <dbReference type="EC" id="3.2.1.14"/>
    </reaction>
</comment>
<dbReference type="CDD" id="cd06548">
    <property type="entry name" value="GH18_chitinase"/>
    <property type="match status" value="1"/>
</dbReference>
<dbReference type="InterPro" id="IPR001223">
    <property type="entry name" value="Glyco_hydro18_cat"/>
</dbReference>
<dbReference type="GO" id="GO:0000272">
    <property type="term" value="P:polysaccharide catabolic process"/>
    <property type="evidence" value="ECO:0007669"/>
    <property type="project" value="UniProtKB-KW"/>
</dbReference>
<evidence type="ECO:0000256" key="1">
    <source>
        <dbReference type="ARBA" id="ARBA00000822"/>
    </source>
</evidence>
<keyword evidence="5" id="KW-0146">Chitin degradation</keyword>
<dbReference type="AlphaFoldDB" id="A0A6G1MQ55"/>
<dbReference type="PROSITE" id="PS51910">
    <property type="entry name" value="GH18_2"/>
    <property type="match status" value="1"/>
</dbReference>
<dbReference type="Gene3D" id="3.20.20.80">
    <property type="entry name" value="Glycosidases"/>
    <property type="match status" value="1"/>
</dbReference>
<reference evidence="10 11" key="1">
    <citation type="submission" date="2019-06" db="EMBL/GenBank/DDBJ databases">
        <authorList>
            <person name="Palmer J.M."/>
        </authorList>
    </citation>
    <scope>NUCLEOTIDE SEQUENCE [LARGE SCALE GENOMIC DNA]</scope>
    <source>
        <strain evidence="10 11">TWF191</strain>
    </source>
</reference>
<evidence type="ECO:0000256" key="5">
    <source>
        <dbReference type="ARBA" id="ARBA00023024"/>
    </source>
</evidence>
<dbReference type="InterPro" id="IPR011583">
    <property type="entry name" value="Chitinase_II/V-like_cat"/>
</dbReference>
<dbReference type="SUPFAM" id="SSF51445">
    <property type="entry name" value="(Trans)glycosidases"/>
    <property type="match status" value="1"/>
</dbReference>
<keyword evidence="7 9" id="KW-0326">Glycosidase</keyword>
<evidence type="ECO:0000256" key="3">
    <source>
        <dbReference type="ARBA" id="ARBA00012729"/>
    </source>
</evidence>
<sequence>MEDSASPRYRTVGYFVDWAIYGRNFKPQDLNAKQYTHILFAFAKINGQTGEIGLADPWADTDIHWDEPWDQPGTNLFGIFWQLYKLKHANRKLKVMLSIGGWTYSQNGDLPSGASTPDRRDTFARTAVEMVRNFGLDGVDVDWEYPNGATEAANFVDLLRRIRQYLDILNPRFEISVAVPCGLDQLQKLDVAGMDKYLSFWNLMAYDFSGPWSSVSGHASNVHSSKTNPASTDYSFDKTLDFFKGSVKPEKLVMGMPLYGRGFANTDGPGKPYNGGGAGHWEAGVWDYKDLPLAGSKVNEDPDAIAAWSYDAATKLMVSFDTPNVAKWKAQYIKAKGLGGAMWWETSGDKVGSESLVQTVIDALGGTKALDTHKNTIAYPGSKYDNVRSACA</sequence>
<dbReference type="SMART" id="SM00636">
    <property type="entry name" value="Glyco_18"/>
    <property type="match status" value="1"/>
</dbReference>
<dbReference type="PANTHER" id="PTHR11177">
    <property type="entry name" value="CHITINASE"/>
    <property type="match status" value="1"/>
</dbReference>
<organism evidence="10 11">
    <name type="scientific">Orbilia oligospora</name>
    <name type="common">Nematode-trapping fungus</name>
    <name type="synonym">Arthrobotrys oligospora</name>
    <dbReference type="NCBI Taxonomy" id="2813651"/>
    <lineage>
        <taxon>Eukaryota</taxon>
        <taxon>Fungi</taxon>
        <taxon>Dikarya</taxon>
        <taxon>Ascomycota</taxon>
        <taxon>Pezizomycotina</taxon>
        <taxon>Orbiliomycetes</taxon>
        <taxon>Orbiliales</taxon>
        <taxon>Orbiliaceae</taxon>
        <taxon>Orbilia</taxon>
    </lineage>
</organism>
<keyword evidence="4 9" id="KW-0378">Hydrolase</keyword>
<evidence type="ECO:0000313" key="11">
    <source>
        <dbReference type="Proteomes" id="UP000483672"/>
    </source>
</evidence>
<evidence type="ECO:0000313" key="10">
    <source>
        <dbReference type="EMBL" id="KAF3221571.1"/>
    </source>
</evidence>
<dbReference type="Pfam" id="PF00704">
    <property type="entry name" value="Glyco_hydro_18"/>
    <property type="match status" value="1"/>
</dbReference>
<dbReference type="InterPro" id="IPR050314">
    <property type="entry name" value="Glycosyl_Hydrlase_18"/>
</dbReference>
<gene>
    <name evidence="10" type="ORF">TWF191_007073</name>
</gene>
<dbReference type="EMBL" id="WIPF01000042">
    <property type="protein sequence ID" value="KAF3221571.1"/>
    <property type="molecule type" value="Genomic_DNA"/>
</dbReference>
<comment type="similarity">
    <text evidence="2">Belongs to the glycosyl hydrolase 18 family. Chitinase class V subfamily.</text>
</comment>
<dbReference type="PANTHER" id="PTHR11177:SF317">
    <property type="entry name" value="CHITINASE 12-RELATED"/>
    <property type="match status" value="1"/>
</dbReference>
<dbReference type="EC" id="3.2.1.14" evidence="3"/>
<accession>A0A6G1MQ55</accession>
<protein>
    <recommendedName>
        <fullName evidence="3">chitinase</fullName>
        <ecNumber evidence="3">3.2.1.14</ecNumber>
    </recommendedName>
</protein>
<dbReference type="GO" id="GO:0006032">
    <property type="term" value="P:chitin catabolic process"/>
    <property type="evidence" value="ECO:0007669"/>
    <property type="project" value="UniProtKB-KW"/>
</dbReference>
<name>A0A6G1MQ55_ORBOL</name>
<dbReference type="FunFam" id="3.10.50.10:FF:000005">
    <property type="entry name" value="Endochitinase B1"/>
    <property type="match status" value="1"/>
</dbReference>
<comment type="caution">
    <text evidence="10">The sequence shown here is derived from an EMBL/GenBank/DDBJ whole genome shotgun (WGS) entry which is preliminary data.</text>
</comment>
<keyword evidence="6" id="KW-0119">Carbohydrate metabolism</keyword>
<evidence type="ECO:0000256" key="2">
    <source>
        <dbReference type="ARBA" id="ARBA00008682"/>
    </source>
</evidence>
<dbReference type="InterPro" id="IPR001579">
    <property type="entry name" value="Glyco_hydro_18_chit_AS"/>
</dbReference>
<dbReference type="GO" id="GO:0008061">
    <property type="term" value="F:chitin binding"/>
    <property type="evidence" value="ECO:0007669"/>
    <property type="project" value="InterPro"/>
</dbReference>
<proteinExistence type="inferred from homology"/>
<dbReference type="InterPro" id="IPR029070">
    <property type="entry name" value="Chitinase_insertion_sf"/>
</dbReference>
<evidence type="ECO:0000256" key="7">
    <source>
        <dbReference type="ARBA" id="ARBA00023295"/>
    </source>
</evidence>
<dbReference type="GO" id="GO:0008843">
    <property type="term" value="F:endochitinase activity"/>
    <property type="evidence" value="ECO:0007669"/>
    <property type="project" value="UniProtKB-EC"/>
</dbReference>
<evidence type="ECO:0000256" key="4">
    <source>
        <dbReference type="ARBA" id="ARBA00022801"/>
    </source>
</evidence>
<dbReference type="GO" id="GO:0005576">
    <property type="term" value="C:extracellular region"/>
    <property type="evidence" value="ECO:0007669"/>
    <property type="project" value="TreeGrafter"/>
</dbReference>